<dbReference type="HOGENOM" id="CLU_036785_2_0_11"/>
<feature type="transmembrane region" description="Helical" evidence="1">
    <location>
        <begin position="239"/>
        <end position="260"/>
    </location>
</feature>
<protein>
    <submittedName>
        <fullName evidence="2">Putative exporter of polyketide antibiotics-like protein</fullName>
    </submittedName>
</protein>
<feature type="transmembrane region" description="Helical" evidence="1">
    <location>
        <begin position="508"/>
        <end position="528"/>
    </location>
</feature>
<gene>
    <name evidence="2" type="ordered locus">AS9A_3946</name>
</gene>
<dbReference type="eggNOG" id="COG3559">
    <property type="taxonomic scope" value="Bacteria"/>
</dbReference>
<dbReference type="KEGG" id="asd:AS9A_3946"/>
<sequence length="537" mass="55108">MRESCTGTGELVRLMMRRDRLVLPWWVLALTMLPVLQAYGTPNLFPTDAQLRSYAATLQTPAFVALYGPVFEANPGSLALTRSGIAPVIVALIAALIVIRHTRTEEESGRTELLATTVVGRYAGLAAALITVSIGLALLGTLLAVGMLAVGLPLAGSIAVGASYAGAGLMFAAIGAVAAQLTVSAGGARAIASAAIGFAFAVRLSGDVSDATGGSLGWLSFLSPIGWVHQARPFAGEQWWVFVPITAFTVALTAVAVVIAGRRDSGAGVLPSPLGPPTAGRALSWPEGVAWRLHRVALFGWAAGFVLLGFVLGSAGRGIESLFADNPALHQALERLGGTQTVVDAYFAGIMGFLGLLASGYAIAGVLKLRGEETSLRAELLLNAPVSRIRWALGHIGISLVGAVVLLILGGSAMGVAHGISVGDLSGQVPRLAGAALVQLAAVIVLAAIAVAAFGLLPRFAYSVSWTALAAVFLIGQVGAVLELGQWALNVSPFTHLPRLPGGAFEGLPLLVMALLAFSVTTAGLAAWRRRDMTGAG</sequence>
<dbReference type="STRING" id="443218.AS9A_3946"/>
<feature type="transmembrane region" description="Helical" evidence="1">
    <location>
        <begin position="345"/>
        <end position="367"/>
    </location>
</feature>
<keyword evidence="1" id="KW-0472">Membrane</keyword>
<dbReference type="AlphaFoldDB" id="F6EHL8"/>
<feature type="transmembrane region" description="Helical" evidence="1">
    <location>
        <begin position="396"/>
        <end position="420"/>
    </location>
</feature>
<evidence type="ECO:0000256" key="1">
    <source>
        <dbReference type="SAM" id="Phobius"/>
    </source>
</evidence>
<dbReference type="TCDB" id="3.A.1.126.3">
    <property type="family name" value="the atp-binding cassette (abc) superfamily"/>
</dbReference>
<dbReference type="RefSeq" id="WP_013808731.1">
    <property type="nucleotide sequence ID" value="NC_015564.1"/>
</dbReference>
<feature type="transmembrane region" description="Helical" evidence="1">
    <location>
        <begin position="432"/>
        <end position="457"/>
    </location>
</feature>
<keyword evidence="3" id="KW-1185">Reference proteome</keyword>
<dbReference type="OrthoDB" id="2014935at2"/>
<feature type="transmembrane region" description="Helical" evidence="1">
    <location>
        <begin position="79"/>
        <end position="99"/>
    </location>
</feature>
<feature type="transmembrane region" description="Helical" evidence="1">
    <location>
        <begin position="119"/>
        <end position="152"/>
    </location>
</feature>
<evidence type="ECO:0000313" key="3">
    <source>
        <dbReference type="Proteomes" id="UP000009235"/>
    </source>
</evidence>
<reference evidence="2 3" key="1">
    <citation type="journal article" date="2011" name="J. Bacteriol.">
        <title>Complete genome sequence of Amycolicicoccus subflavus DQS3-9A1T, an actinomycete isolated from crude oil-polluted soil.</title>
        <authorList>
            <person name="Cai M."/>
            <person name="Chen W.M."/>
            <person name="Nie Y."/>
            <person name="Chi C.Q."/>
            <person name="Wang Y.N."/>
            <person name="Tang Y.Q."/>
            <person name="Li G.Y."/>
            <person name="Wu X.L."/>
        </authorList>
    </citation>
    <scope>NUCLEOTIDE SEQUENCE [LARGE SCALE GENOMIC DNA]</scope>
    <source>
        <strain evidence="3">DSM 45089 / DQS3-9A1</strain>
    </source>
</reference>
<keyword evidence="1" id="KW-1133">Transmembrane helix</keyword>
<name>F6EHL8_HOYSD</name>
<dbReference type="Proteomes" id="UP000009235">
    <property type="component" value="Chromosome"/>
</dbReference>
<feature type="transmembrane region" description="Helical" evidence="1">
    <location>
        <begin position="158"/>
        <end position="179"/>
    </location>
</feature>
<feature type="transmembrane region" description="Helical" evidence="1">
    <location>
        <begin position="296"/>
        <end position="315"/>
    </location>
</feature>
<keyword evidence="1" id="KW-0812">Transmembrane</keyword>
<organism evidence="2 3">
    <name type="scientific">Hoyosella subflava (strain DSM 45089 / JCM 17490 / NBRC 109087 / DQS3-9A1)</name>
    <name type="common">Amycolicicoccus subflavus</name>
    <dbReference type="NCBI Taxonomy" id="443218"/>
    <lineage>
        <taxon>Bacteria</taxon>
        <taxon>Bacillati</taxon>
        <taxon>Actinomycetota</taxon>
        <taxon>Actinomycetes</taxon>
        <taxon>Mycobacteriales</taxon>
        <taxon>Hoyosellaceae</taxon>
        <taxon>Hoyosella</taxon>
    </lineage>
</organism>
<dbReference type="EMBL" id="CP002786">
    <property type="protein sequence ID" value="AEF42382.1"/>
    <property type="molecule type" value="Genomic_DNA"/>
</dbReference>
<feature type="transmembrane region" description="Helical" evidence="1">
    <location>
        <begin position="21"/>
        <end position="39"/>
    </location>
</feature>
<feature type="transmembrane region" description="Helical" evidence="1">
    <location>
        <begin position="464"/>
        <end position="488"/>
    </location>
</feature>
<evidence type="ECO:0000313" key="2">
    <source>
        <dbReference type="EMBL" id="AEF42382.1"/>
    </source>
</evidence>
<proteinExistence type="predicted"/>
<feature type="transmembrane region" description="Helical" evidence="1">
    <location>
        <begin position="186"/>
        <end position="206"/>
    </location>
</feature>
<accession>F6EHL8</accession>